<feature type="region of interest" description="Disordered" evidence="1">
    <location>
        <begin position="269"/>
        <end position="297"/>
    </location>
</feature>
<dbReference type="AlphaFoldDB" id="A0A9P3G0X5"/>
<evidence type="ECO:0000256" key="1">
    <source>
        <dbReference type="SAM" id="MobiDB-lite"/>
    </source>
</evidence>
<dbReference type="OrthoDB" id="3247214at2759"/>
<feature type="region of interest" description="Disordered" evidence="1">
    <location>
        <begin position="1"/>
        <end position="104"/>
    </location>
</feature>
<evidence type="ECO:0000313" key="2">
    <source>
        <dbReference type="EMBL" id="GJE85889.1"/>
    </source>
</evidence>
<feature type="region of interest" description="Disordered" evidence="1">
    <location>
        <begin position="223"/>
        <end position="251"/>
    </location>
</feature>
<feature type="compositionally biased region" description="Polar residues" evidence="1">
    <location>
        <begin position="474"/>
        <end position="487"/>
    </location>
</feature>
<protein>
    <submittedName>
        <fullName evidence="2">Uncharacterized protein</fullName>
    </submittedName>
</protein>
<reference evidence="2 3" key="1">
    <citation type="submission" date="2021-08" db="EMBL/GenBank/DDBJ databases">
        <title>Draft Genome Sequence of Phanerochaete sordida strain YK-624.</title>
        <authorList>
            <person name="Mori T."/>
            <person name="Dohra H."/>
            <person name="Suzuki T."/>
            <person name="Kawagishi H."/>
            <person name="Hirai H."/>
        </authorList>
    </citation>
    <scope>NUCLEOTIDE SEQUENCE [LARGE SCALE GENOMIC DNA]</scope>
    <source>
        <strain evidence="2 3">YK-624</strain>
    </source>
</reference>
<feature type="region of interest" description="Disordered" evidence="1">
    <location>
        <begin position="157"/>
        <end position="185"/>
    </location>
</feature>
<feature type="compositionally biased region" description="Polar residues" evidence="1">
    <location>
        <begin position="93"/>
        <end position="103"/>
    </location>
</feature>
<sequence>MSTQAAPSDDHLHPATAQADVGSLSRLGRQLSQSAKGYFSKRDKATPTTPSQSSTPSTPAVGDVIGSPTPLQRFLSVGKPRKGGNAEFPPSHWGTSEQDNGTDISGIPMLVLADEPASPEHLADPAVTDPSLSDSIDAPPEPLTLAQRIQVLLSRTTTTSEADGPAHENLENANSESTSHPPPALVTDSKLITLLSSPAVMNGTLSKSGQSVWAVLDKLRSQLPGQNSTTGASTAESGAKAEEPPLEDDDSGVMIYGPLIPNADSQVELARSEDIEDDSKAEKTEIPASAAKPGALDNVKGKLEEMWPFKVKEDSKQAEAGDTTPSVSRVYFQPVQSGKAKRRWIPSPDKISIQVNWWGYRIYLPPPVLDILDNKQLEGAKRAAMLTAALKWALDRVPLVMIPLPARPAMRLLKAFTPYLGYVGGFVAWSWGAVKTFDKGHGVTLTATWLLTVAVIPGTWEEKDFPTDVAKTMPQATAGGNDSSSKT</sequence>
<keyword evidence="3" id="KW-1185">Reference proteome</keyword>
<evidence type="ECO:0000313" key="3">
    <source>
        <dbReference type="Proteomes" id="UP000703269"/>
    </source>
</evidence>
<feature type="compositionally biased region" description="Low complexity" evidence="1">
    <location>
        <begin position="22"/>
        <end position="34"/>
    </location>
</feature>
<name>A0A9P3G0X5_9APHY</name>
<feature type="region of interest" description="Disordered" evidence="1">
    <location>
        <begin position="467"/>
        <end position="487"/>
    </location>
</feature>
<feature type="compositionally biased region" description="Basic and acidic residues" evidence="1">
    <location>
        <begin position="270"/>
        <end position="285"/>
    </location>
</feature>
<feature type="compositionally biased region" description="Polar residues" evidence="1">
    <location>
        <begin position="223"/>
        <end position="236"/>
    </location>
</feature>
<proteinExistence type="predicted"/>
<organism evidence="2 3">
    <name type="scientific">Phanerochaete sordida</name>
    <dbReference type="NCBI Taxonomy" id="48140"/>
    <lineage>
        <taxon>Eukaryota</taxon>
        <taxon>Fungi</taxon>
        <taxon>Dikarya</taxon>
        <taxon>Basidiomycota</taxon>
        <taxon>Agaricomycotina</taxon>
        <taxon>Agaricomycetes</taxon>
        <taxon>Polyporales</taxon>
        <taxon>Phanerochaetaceae</taxon>
        <taxon>Phanerochaete</taxon>
    </lineage>
</organism>
<accession>A0A9P3G0X5</accession>
<dbReference type="Proteomes" id="UP000703269">
    <property type="component" value="Unassembled WGS sequence"/>
</dbReference>
<gene>
    <name evidence="2" type="ORF">PsYK624_019680</name>
</gene>
<comment type="caution">
    <text evidence="2">The sequence shown here is derived from an EMBL/GenBank/DDBJ whole genome shotgun (WGS) entry which is preliminary data.</text>
</comment>
<dbReference type="EMBL" id="BPQB01000003">
    <property type="protein sequence ID" value="GJE85889.1"/>
    <property type="molecule type" value="Genomic_DNA"/>
</dbReference>
<feature type="compositionally biased region" description="Low complexity" evidence="1">
    <location>
        <begin position="46"/>
        <end position="59"/>
    </location>
</feature>